<proteinExistence type="predicted"/>
<gene>
    <name evidence="2" type="ORF">LCGC14_0562880</name>
</gene>
<organism evidence="2">
    <name type="scientific">marine sediment metagenome</name>
    <dbReference type="NCBI Taxonomy" id="412755"/>
    <lineage>
        <taxon>unclassified sequences</taxon>
        <taxon>metagenomes</taxon>
        <taxon>ecological metagenomes</taxon>
    </lineage>
</organism>
<protein>
    <submittedName>
        <fullName evidence="2">Uncharacterized protein</fullName>
    </submittedName>
</protein>
<sequence length="105" mass="11351">MDKPMAEITWNGAAATYSIKPHGKFERGRTRTSNDAELIEYCKNVRGFSVFEPPPRKTASKDKTSDEGSGDAGDPETPESETPEPEVVTKAVKAGKGKGGPRRGR</sequence>
<evidence type="ECO:0000313" key="2">
    <source>
        <dbReference type="EMBL" id="KKN57382.1"/>
    </source>
</evidence>
<comment type="caution">
    <text evidence="2">The sequence shown here is derived from an EMBL/GenBank/DDBJ whole genome shotgun (WGS) entry which is preliminary data.</text>
</comment>
<reference evidence="2" key="1">
    <citation type="journal article" date="2015" name="Nature">
        <title>Complex archaea that bridge the gap between prokaryotes and eukaryotes.</title>
        <authorList>
            <person name="Spang A."/>
            <person name="Saw J.H."/>
            <person name="Jorgensen S.L."/>
            <person name="Zaremba-Niedzwiedzka K."/>
            <person name="Martijn J."/>
            <person name="Lind A.E."/>
            <person name="van Eijk R."/>
            <person name="Schleper C."/>
            <person name="Guy L."/>
            <person name="Ettema T.J."/>
        </authorList>
    </citation>
    <scope>NUCLEOTIDE SEQUENCE</scope>
</reference>
<dbReference type="AlphaFoldDB" id="A0A0F9S586"/>
<feature type="region of interest" description="Disordered" evidence="1">
    <location>
        <begin position="46"/>
        <end position="105"/>
    </location>
</feature>
<name>A0A0F9S586_9ZZZZ</name>
<accession>A0A0F9S586</accession>
<feature type="compositionally biased region" description="Basic residues" evidence="1">
    <location>
        <begin position="93"/>
        <end position="105"/>
    </location>
</feature>
<evidence type="ECO:0000256" key="1">
    <source>
        <dbReference type="SAM" id="MobiDB-lite"/>
    </source>
</evidence>
<dbReference type="EMBL" id="LAZR01000806">
    <property type="protein sequence ID" value="KKN57382.1"/>
    <property type="molecule type" value="Genomic_DNA"/>
</dbReference>
<feature type="compositionally biased region" description="Acidic residues" evidence="1">
    <location>
        <begin position="73"/>
        <end position="84"/>
    </location>
</feature>